<proteinExistence type="predicted"/>
<organism evidence="1 3">
    <name type="scientific">Cellulomonas hominis</name>
    <dbReference type="NCBI Taxonomy" id="156981"/>
    <lineage>
        <taxon>Bacteria</taxon>
        <taxon>Bacillati</taxon>
        <taxon>Actinomycetota</taxon>
        <taxon>Actinomycetes</taxon>
        <taxon>Micrococcales</taxon>
        <taxon>Cellulomonadaceae</taxon>
        <taxon>Cellulomonas</taxon>
    </lineage>
</organism>
<evidence type="ECO:0000313" key="3">
    <source>
        <dbReference type="Proteomes" id="UP000321723"/>
    </source>
</evidence>
<reference evidence="2 4" key="2">
    <citation type="submission" date="2020-08" db="EMBL/GenBank/DDBJ databases">
        <title>Sequencing the genomes of 1000 actinobacteria strains.</title>
        <authorList>
            <person name="Klenk H.-P."/>
        </authorList>
    </citation>
    <scope>NUCLEOTIDE SEQUENCE [LARGE SCALE GENOMIC DNA]</scope>
    <source>
        <strain evidence="2 4">DSM 9581</strain>
    </source>
</reference>
<evidence type="ECO:0000313" key="4">
    <source>
        <dbReference type="Proteomes" id="UP000564629"/>
    </source>
</evidence>
<dbReference type="OrthoDB" id="9897955at2"/>
<name>A0A511FHN9_9CELL</name>
<gene>
    <name evidence="1" type="ORF">CHO01_38850</name>
    <name evidence="2" type="ORF">HNR08_003390</name>
</gene>
<protein>
    <submittedName>
        <fullName evidence="1">Uncharacterized protein</fullName>
    </submittedName>
</protein>
<evidence type="ECO:0000313" key="1">
    <source>
        <dbReference type="EMBL" id="GEL48769.1"/>
    </source>
</evidence>
<accession>A0A511FHN9</accession>
<dbReference type="AlphaFoldDB" id="A0A511FHN9"/>
<comment type="caution">
    <text evidence="1">The sequence shown here is derived from an EMBL/GenBank/DDBJ whole genome shotgun (WGS) entry which is preliminary data.</text>
</comment>
<reference evidence="1 3" key="1">
    <citation type="submission" date="2019-07" db="EMBL/GenBank/DDBJ databases">
        <title>Whole genome shotgun sequence of Cellulomonas hominis NBRC 16055.</title>
        <authorList>
            <person name="Hosoyama A."/>
            <person name="Uohara A."/>
            <person name="Ohji S."/>
            <person name="Ichikawa N."/>
        </authorList>
    </citation>
    <scope>NUCLEOTIDE SEQUENCE [LARGE SCALE GENOMIC DNA]</scope>
    <source>
        <strain evidence="1 3">NBRC 16055</strain>
    </source>
</reference>
<dbReference type="Proteomes" id="UP000321723">
    <property type="component" value="Unassembled WGS sequence"/>
</dbReference>
<keyword evidence="3" id="KW-1185">Reference proteome</keyword>
<dbReference type="EMBL" id="JACHDN010000001">
    <property type="protein sequence ID" value="MBB5474654.1"/>
    <property type="molecule type" value="Genomic_DNA"/>
</dbReference>
<evidence type="ECO:0000313" key="2">
    <source>
        <dbReference type="EMBL" id="MBB5474654.1"/>
    </source>
</evidence>
<dbReference type="RefSeq" id="WP_146840762.1">
    <property type="nucleotide sequence ID" value="NZ_BJVQ01000107.1"/>
</dbReference>
<dbReference type="Proteomes" id="UP000564629">
    <property type="component" value="Unassembled WGS sequence"/>
</dbReference>
<sequence>MSTRARVPAGVTTGGQFVTSARTESAVDLPHGADRYAGCWSVDDFTLEQRKKFDAIHRHAYGWAHPLVGNLGMENTDYAEDYAAWVARRYVEHEFDDDSLGDHKDLHARWDAERAAVAAQHVAKGIDEGLWVSQMSQGWVLSGAEVGKGNAMSFTWLRDELAAAGVYVSEARAASGRLAFTITRLDGDKFGRQVWVGDQTGPRIDGDADA</sequence>
<dbReference type="EMBL" id="BJVQ01000107">
    <property type="protein sequence ID" value="GEL48769.1"/>
    <property type="molecule type" value="Genomic_DNA"/>
</dbReference>